<comment type="caution">
    <text evidence="1">The sequence shown here is derived from an EMBL/GenBank/DDBJ whole genome shotgun (WGS) entry which is preliminary data.</text>
</comment>
<proteinExistence type="predicted"/>
<organism evidence="1 2">
    <name type="scientific">Winogradskyella litoriviva</name>
    <dbReference type="NCBI Taxonomy" id="1220182"/>
    <lineage>
        <taxon>Bacteria</taxon>
        <taxon>Pseudomonadati</taxon>
        <taxon>Bacteroidota</taxon>
        <taxon>Flavobacteriia</taxon>
        <taxon>Flavobacteriales</taxon>
        <taxon>Flavobacteriaceae</taxon>
        <taxon>Winogradskyella</taxon>
    </lineage>
</organism>
<sequence length="174" mass="20394">MISKIVVTFFCALTIVFSSYSQNEINYNVVDSLGRDFTKNLKNGDIEFLENSKPPKGTYTYKRLVEYKEALKKHPDIIIGSFIEPSVNSNLYAFNLFAYRRTDEKSFEYYFAAVVSIDISGEIYKIKNTYLFTEQDALKSWWKHIFGFYYTEKNKEIPKQFVFPVCPPPPFTED</sequence>
<protein>
    <submittedName>
        <fullName evidence="1">Uncharacterized protein</fullName>
    </submittedName>
</protein>
<dbReference type="RefSeq" id="WP_173302139.1">
    <property type="nucleotide sequence ID" value="NZ_JABRWQ010000006.1"/>
</dbReference>
<accession>A0ABX2E8J6</accession>
<dbReference type="EMBL" id="JABRWQ010000006">
    <property type="protein sequence ID" value="NRD24492.1"/>
    <property type="molecule type" value="Genomic_DNA"/>
</dbReference>
<evidence type="ECO:0000313" key="1">
    <source>
        <dbReference type="EMBL" id="NRD24492.1"/>
    </source>
</evidence>
<name>A0ABX2E8J6_9FLAO</name>
<gene>
    <name evidence="1" type="ORF">HNV10_14630</name>
</gene>
<evidence type="ECO:0000313" key="2">
    <source>
        <dbReference type="Proteomes" id="UP000805085"/>
    </source>
</evidence>
<dbReference type="Proteomes" id="UP000805085">
    <property type="component" value="Unassembled WGS sequence"/>
</dbReference>
<keyword evidence="2" id="KW-1185">Reference proteome</keyword>
<reference evidence="1 2" key="1">
    <citation type="journal article" date="2015" name="Int. J. Syst. Evol. Microbiol.">
        <title>Winogradskyella litoriviva sp. nov., isolated from coastal seawater.</title>
        <authorList>
            <person name="Nedashkovskaya O.I."/>
            <person name="Kukhlevskiy A.D."/>
            <person name="Zhukova N.V."/>
            <person name="Kim S.J."/>
            <person name="Rhee S.K."/>
            <person name="Mikhailov V.V."/>
        </authorList>
    </citation>
    <scope>NUCLEOTIDE SEQUENCE [LARGE SCALE GENOMIC DNA]</scope>
    <source>
        <strain evidence="1 2">KMM6491</strain>
    </source>
</reference>